<comment type="caution">
    <text evidence="2">The sequence shown here is derived from an EMBL/GenBank/DDBJ whole genome shotgun (WGS) entry which is preliminary data.</text>
</comment>
<dbReference type="SUPFAM" id="SSF69047">
    <property type="entry name" value="Hypothetical protein YjbJ"/>
    <property type="match status" value="1"/>
</dbReference>
<organism evidence="2 3">
    <name type="scientific">Filobasidium floriforme</name>
    <dbReference type="NCBI Taxonomy" id="5210"/>
    <lineage>
        <taxon>Eukaryota</taxon>
        <taxon>Fungi</taxon>
        <taxon>Dikarya</taxon>
        <taxon>Basidiomycota</taxon>
        <taxon>Agaricomycotina</taxon>
        <taxon>Tremellomycetes</taxon>
        <taxon>Filobasidiales</taxon>
        <taxon>Filobasidiaceae</taxon>
        <taxon>Filobasidium</taxon>
    </lineage>
</organism>
<feature type="region of interest" description="Disordered" evidence="1">
    <location>
        <begin position="88"/>
        <end position="111"/>
    </location>
</feature>
<proteinExistence type="predicted"/>
<dbReference type="PANTHER" id="PTHR40460">
    <property type="entry name" value="CHROMOSOME 1, WHOLE GENOME SHOTGUN SEQUENCE"/>
    <property type="match status" value="1"/>
</dbReference>
<protein>
    <recommendedName>
        <fullName evidence="4">CsbD-like domain-containing protein</fullName>
    </recommendedName>
</protein>
<dbReference type="Proteomes" id="UP000812966">
    <property type="component" value="Unassembled WGS sequence"/>
</dbReference>
<evidence type="ECO:0000313" key="2">
    <source>
        <dbReference type="EMBL" id="KAG7527726.1"/>
    </source>
</evidence>
<reference evidence="2" key="1">
    <citation type="submission" date="2020-04" db="EMBL/GenBank/DDBJ databases">
        <title>Analysis of mating type loci in Filobasidium floriforme.</title>
        <authorList>
            <person name="Nowrousian M."/>
        </authorList>
    </citation>
    <scope>NUCLEOTIDE SEQUENCE</scope>
    <source>
        <strain evidence="2">CBS 6242</strain>
    </source>
</reference>
<dbReference type="EMBL" id="JABELV010000238">
    <property type="protein sequence ID" value="KAG7527726.1"/>
    <property type="molecule type" value="Genomic_DNA"/>
</dbReference>
<keyword evidence="3" id="KW-1185">Reference proteome</keyword>
<evidence type="ECO:0000313" key="3">
    <source>
        <dbReference type="Proteomes" id="UP000812966"/>
    </source>
</evidence>
<dbReference type="PANTHER" id="PTHR40460:SF1">
    <property type="entry name" value="CSBD-LIKE DOMAIN-CONTAINING PROTEIN"/>
    <property type="match status" value="1"/>
</dbReference>
<evidence type="ECO:0000256" key="1">
    <source>
        <dbReference type="SAM" id="MobiDB-lite"/>
    </source>
</evidence>
<dbReference type="AlphaFoldDB" id="A0A8K0JEI2"/>
<name>A0A8K0JEI2_9TREE</name>
<evidence type="ECO:0008006" key="4">
    <source>
        <dbReference type="Google" id="ProtNLM"/>
    </source>
</evidence>
<sequence>MSNEPSKLNGQVNSVVGSVEAMAGAVIEAGFQAVGGSTEPSVLTKDGKERHDKGEAEIKAAEAKQYAEGTVDRVVGKKDAIVGAITGDSAQELSGNAQKESGHAQQKLATS</sequence>
<dbReference type="InterPro" id="IPR036629">
    <property type="entry name" value="YjbJ_sf"/>
</dbReference>
<gene>
    <name evidence="2" type="ORF">FFLO_06643</name>
</gene>
<accession>A0A8K0JEI2</accession>